<evidence type="ECO:0000256" key="4">
    <source>
        <dbReference type="SAM" id="Phobius"/>
    </source>
</evidence>
<evidence type="ECO:0000259" key="6">
    <source>
        <dbReference type="Pfam" id="PF13229"/>
    </source>
</evidence>
<evidence type="ECO:0000313" key="7">
    <source>
        <dbReference type="EMBL" id="MBL1408740.1"/>
    </source>
</evidence>
<dbReference type="EMBL" id="JAERTY010000004">
    <property type="protein sequence ID" value="MBL1408740.1"/>
    <property type="molecule type" value="Genomic_DNA"/>
</dbReference>
<dbReference type="SMART" id="SM00710">
    <property type="entry name" value="PbH1"/>
    <property type="match status" value="7"/>
</dbReference>
<dbReference type="Gene3D" id="2.160.20.10">
    <property type="entry name" value="Single-stranded right-handed beta-helix, Pectin lyase-like"/>
    <property type="match status" value="1"/>
</dbReference>
<comment type="caution">
    <text evidence="7">The sequence shown here is derived from an EMBL/GenBank/DDBJ whole genome shotgun (WGS) entry which is preliminary data.</text>
</comment>
<proteinExistence type="predicted"/>
<keyword evidence="4" id="KW-1133">Transmembrane helix</keyword>
<dbReference type="SUPFAM" id="SSF51126">
    <property type="entry name" value="Pectin lyase-like"/>
    <property type="match status" value="1"/>
</dbReference>
<feature type="transmembrane region" description="Helical" evidence="4">
    <location>
        <begin position="6"/>
        <end position="25"/>
    </location>
</feature>
<keyword evidence="4" id="KW-0812">Transmembrane</keyword>
<dbReference type="Pfam" id="PF07602">
    <property type="entry name" value="DUF1565"/>
    <property type="match status" value="1"/>
</dbReference>
<comment type="subcellular location">
    <subcellularLocation>
        <location evidence="1">Secreted</location>
    </subcellularLocation>
</comment>
<sequence length="522" mass="56572">MKSTTIIFNYPFLMGMIFLMLLNSCEPSIMMSEKKVAFATSGQNYYVSNSGNDANSGVITDPLKTISHALALAQAGDSVIVREGIYFEKINFPRSGEANAYITLTSFLGENALISGNGLPSSGHDALVRLTSVNWIRIHGMEIAHFSTSDGGKMLDGILVEGTSSNIEVTNNHVHHIHNNASPSIGREAHAIHFKGNGNTVMSNLLIANNKIHDNRTGTSENLTINGFVDQFSIINNEIYDAENIAICIAGGYGANGTPSVDYARNGLVSQNKIWNINGKTGQVPVLLQAAGTIGIYIDGARNITVERNKIWDSDRGIGLVSENNGFPTEYCIVRNNLIYNNRAEGIYMGGYANYTTGGTRSSLILNNTLFHNAGELGYYGEYVGEIRINTNCHYNEIHNNILVSRPDRGTFIRKNDATGSFNGIDYNQYYTAGSVSRWYWNGTAYSTLASWKGGSGADTNGFIANPLFSNLGAYPPDFSLQSGSPSINVGTNNHGLGAGTVDFLGQTRYVATIDIGAFEYQ</sequence>
<dbReference type="Proteomes" id="UP000625283">
    <property type="component" value="Unassembled WGS sequence"/>
</dbReference>
<dbReference type="InterPro" id="IPR012334">
    <property type="entry name" value="Pectin_lyas_fold"/>
</dbReference>
<organism evidence="7 8">
    <name type="scientific">Sphingobacterium faecale</name>
    <dbReference type="NCBI Taxonomy" id="2803775"/>
    <lineage>
        <taxon>Bacteria</taxon>
        <taxon>Pseudomonadati</taxon>
        <taxon>Bacteroidota</taxon>
        <taxon>Sphingobacteriia</taxon>
        <taxon>Sphingobacteriales</taxon>
        <taxon>Sphingobacteriaceae</taxon>
        <taxon>Sphingobacterium</taxon>
    </lineage>
</organism>
<gene>
    <name evidence="7" type="ORF">JKG61_08270</name>
</gene>
<keyword evidence="8" id="KW-1185">Reference proteome</keyword>
<dbReference type="InterPro" id="IPR039448">
    <property type="entry name" value="Beta_helix"/>
</dbReference>
<evidence type="ECO:0000256" key="1">
    <source>
        <dbReference type="ARBA" id="ARBA00004613"/>
    </source>
</evidence>
<dbReference type="RefSeq" id="WP_202102508.1">
    <property type="nucleotide sequence ID" value="NZ_JAERTY010000004.1"/>
</dbReference>
<dbReference type="InterPro" id="IPR059226">
    <property type="entry name" value="Choice_anch_Q_dom"/>
</dbReference>
<evidence type="ECO:0000256" key="2">
    <source>
        <dbReference type="ARBA" id="ARBA00022525"/>
    </source>
</evidence>
<dbReference type="InterPro" id="IPR052052">
    <property type="entry name" value="Polysaccharide_Lyase_9"/>
</dbReference>
<feature type="domain" description="DUF1565" evidence="5">
    <location>
        <begin position="50"/>
        <end position="89"/>
    </location>
</feature>
<dbReference type="NCBIfam" id="NF041518">
    <property type="entry name" value="choice_anch_Q"/>
    <property type="match status" value="1"/>
</dbReference>
<evidence type="ECO:0000259" key="5">
    <source>
        <dbReference type="Pfam" id="PF07602"/>
    </source>
</evidence>
<reference evidence="7 8" key="1">
    <citation type="submission" date="2021-01" db="EMBL/GenBank/DDBJ databases">
        <title>C459-1 draft genome sequence.</title>
        <authorList>
            <person name="Zhang X.-F."/>
        </authorList>
    </citation>
    <scope>NUCLEOTIDE SEQUENCE [LARGE SCALE GENOMIC DNA]</scope>
    <source>
        <strain evidence="8">C459-1</strain>
    </source>
</reference>
<dbReference type="Pfam" id="PF13229">
    <property type="entry name" value="Beta_helix"/>
    <property type="match status" value="1"/>
</dbReference>
<evidence type="ECO:0000256" key="3">
    <source>
        <dbReference type="ARBA" id="ARBA00022729"/>
    </source>
</evidence>
<keyword evidence="3" id="KW-0732">Signal</keyword>
<feature type="domain" description="Right handed beta helix" evidence="6">
    <location>
        <begin position="157"/>
        <end position="354"/>
    </location>
</feature>
<dbReference type="PANTHER" id="PTHR40088:SF2">
    <property type="entry name" value="SECRETED SUGAR HYDROLASE"/>
    <property type="match status" value="1"/>
</dbReference>
<dbReference type="PANTHER" id="PTHR40088">
    <property type="entry name" value="PECTATE LYASE (EUROFUNG)"/>
    <property type="match status" value="1"/>
</dbReference>
<dbReference type="InterPro" id="IPR011459">
    <property type="entry name" value="DUF1565"/>
</dbReference>
<accession>A0ABS1R227</accession>
<dbReference type="InterPro" id="IPR006626">
    <property type="entry name" value="PbH1"/>
</dbReference>
<evidence type="ECO:0000313" key="8">
    <source>
        <dbReference type="Proteomes" id="UP000625283"/>
    </source>
</evidence>
<name>A0ABS1R227_9SPHI</name>
<keyword evidence="4" id="KW-0472">Membrane</keyword>
<protein>
    <submittedName>
        <fullName evidence="7">Right-handed parallel beta-helix repeat-containing protein</fullName>
    </submittedName>
</protein>
<keyword evidence="2" id="KW-0964">Secreted</keyword>
<dbReference type="InterPro" id="IPR011050">
    <property type="entry name" value="Pectin_lyase_fold/virulence"/>
</dbReference>